<evidence type="ECO:0000313" key="1">
    <source>
        <dbReference type="EMBL" id="KAK7821134.1"/>
    </source>
</evidence>
<keyword evidence="2" id="KW-1185">Reference proteome</keyword>
<gene>
    <name evidence="1" type="ORF">CFP56_038077</name>
</gene>
<comment type="caution">
    <text evidence="1">The sequence shown here is derived from an EMBL/GenBank/DDBJ whole genome shotgun (WGS) entry which is preliminary data.</text>
</comment>
<accession>A0AAW0J2V4</accession>
<dbReference type="AlphaFoldDB" id="A0AAW0J2V4"/>
<protein>
    <submittedName>
        <fullName evidence="1">Uncharacterized protein</fullName>
    </submittedName>
</protein>
<sequence>MRNKLNMFYHSGTCWLPVKKKVATASVVFIFFLLVSALEFLGWIDIRPNIPSVLYVLILVILAVL</sequence>
<organism evidence="1 2">
    <name type="scientific">Quercus suber</name>
    <name type="common">Cork oak</name>
    <dbReference type="NCBI Taxonomy" id="58331"/>
    <lineage>
        <taxon>Eukaryota</taxon>
        <taxon>Viridiplantae</taxon>
        <taxon>Streptophyta</taxon>
        <taxon>Embryophyta</taxon>
        <taxon>Tracheophyta</taxon>
        <taxon>Spermatophyta</taxon>
        <taxon>Magnoliopsida</taxon>
        <taxon>eudicotyledons</taxon>
        <taxon>Gunneridae</taxon>
        <taxon>Pentapetalae</taxon>
        <taxon>rosids</taxon>
        <taxon>fabids</taxon>
        <taxon>Fagales</taxon>
        <taxon>Fagaceae</taxon>
        <taxon>Quercus</taxon>
    </lineage>
</organism>
<dbReference type="Proteomes" id="UP000237347">
    <property type="component" value="Unassembled WGS sequence"/>
</dbReference>
<reference evidence="1 2" key="1">
    <citation type="journal article" date="2018" name="Sci. Data">
        <title>The draft genome sequence of cork oak.</title>
        <authorList>
            <person name="Ramos A.M."/>
            <person name="Usie A."/>
            <person name="Barbosa P."/>
            <person name="Barros P.M."/>
            <person name="Capote T."/>
            <person name="Chaves I."/>
            <person name="Simoes F."/>
            <person name="Abreu I."/>
            <person name="Carrasquinho I."/>
            <person name="Faro C."/>
            <person name="Guimaraes J.B."/>
            <person name="Mendonca D."/>
            <person name="Nobrega F."/>
            <person name="Rodrigues L."/>
            <person name="Saibo N.J.M."/>
            <person name="Varela M.C."/>
            <person name="Egas C."/>
            <person name="Matos J."/>
            <person name="Miguel C.M."/>
            <person name="Oliveira M.M."/>
            <person name="Ricardo C.P."/>
            <person name="Goncalves S."/>
        </authorList>
    </citation>
    <scope>NUCLEOTIDE SEQUENCE [LARGE SCALE GENOMIC DNA]</scope>
    <source>
        <strain evidence="2">cv. HL8</strain>
    </source>
</reference>
<evidence type="ECO:0000313" key="2">
    <source>
        <dbReference type="Proteomes" id="UP000237347"/>
    </source>
</evidence>
<proteinExistence type="predicted"/>
<name>A0AAW0J2V4_QUESU</name>
<dbReference type="EMBL" id="PKMF04000712">
    <property type="protein sequence ID" value="KAK7821134.1"/>
    <property type="molecule type" value="Genomic_DNA"/>
</dbReference>